<sequence>MNLASDKEIEDLQLQLAHFSNNQYPIGAIPRWD</sequence>
<evidence type="ECO:0000313" key="1">
    <source>
        <dbReference type="EMBL" id="KAK3791488.1"/>
    </source>
</evidence>
<comment type="caution">
    <text evidence="1">The sequence shown here is derived from an EMBL/GenBank/DDBJ whole genome shotgun (WGS) entry which is preliminary data.</text>
</comment>
<dbReference type="AlphaFoldDB" id="A0AAE1E3G8"/>
<accession>A0AAE1E3G8</accession>
<evidence type="ECO:0000313" key="2">
    <source>
        <dbReference type="Proteomes" id="UP001283361"/>
    </source>
</evidence>
<proteinExistence type="predicted"/>
<organism evidence="1 2">
    <name type="scientific">Elysia crispata</name>
    <name type="common">lettuce slug</name>
    <dbReference type="NCBI Taxonomy" id="231223"/>
    <lineage>
        <taxon>Eukaryota</taxon>
        <taxon>Metazoa</taxon>
        <taxon>Spiralia</taxon>
        <taxon>Lophotrochozoa</taxon>
        <taxon>Mollusca</taxon>
        <taxon>Gastropoda</taxon>
        <taxon>Heterobranchia</taxon>
        <taxon>Euthyneura</taxon>
        <taxon>Panpulmonata</taxon>
        <taxon>Sacoglossa</taxon>
        <taxon>Placobranchoidea</taxon>
        <taxon>Plakobranchidae</taxon>
        <taxon>Elysia</taxon>
    </lineage>
</organism>
<gene>
    <name evidence="1" type="ORF">RRG08_055513</name>
</gene>
<dbReference type="Proteomes" id="UP001283361">
    <property type="component" value="Unassembled WGS sequence"/>
</dbReference>
<name>A0AAE1E3G8_9GAST</name>
<protein>
    <submittedName>
        <fullName evidence="1">Uncharacterized protein</fullName>
    </submittedName>
</protein>
<keyword evidence="2" id="KW-1185">Reference proteome</keyword>
<reference evidence="1" key="1">
    <citation type="journal article" date="2023" name="G3 (Bethesda)">
        <title>A reference genome for the long-term kleptoplast-retaining sea slug Elysia crispata morphotype clarki.</title>
        <authorList>
            <person name="Eastman K.E."/>
            <person name="Pendleton A.L."/>
            <person name="Shaikh M.A."/>
            <person name="Suttiyut T."/>
            <person name="Ogas R."/>
            <person name="Tomko P."/>
            <person name="Gavelis G."/>
            <person name="Widhalm J.R."/>
            <person name="Wisecaver J.H."/>
        </authorList>
    </citation>
    <scope>NUCLEOTIDE SEQUENCE</scope>
    <source>
        <strain evidence="1">ECLA1</strain>
    </source>
</reference>
<dbReference type="EMBL" id="JAWDGP010001470">
    <property type="protein sequence ID" value="KAK3791488.1"/>
    <property type="molecule type" value="Genomic_DNA"/>
</dbReference>